<feature type="region of interest" description="Disordered" evidence="1">
    <location>
        <begin position="64"/>
        <end position="163"/>
    </location>
</feature>
<accession>A0ABR2ZL46</accession>
<evidence type="ECO:0000313" key="3">
    <source>
        <dbReference type="Proteomes" id="UP001437256"/>
    </source>
</evidence>
<feature type="compositionally biased region" description="Basic and acidic residues" evidence="1">
    <location>
        <begin position="103"/>
        <end position="116"/>
    </location>
</feature>
<gene>
    <name evidence="2" type="ORF">AAF712_011428</name>
</gene>
<protein>
    <submittedName>
        <fullName evidence="2">Uncharacterized protein</fullName>
    </submittedName>
</protein>
<sequence length="292" mass="31758">MQEAQKSLSLIRTVNSGPLPRSYVLTYAAYYYLAATGKSCLAHCFVHSQVTIISAIHGRVAEPVPPFQPQPGLNIAERANSPDKEEGLSGEENPPGADTIIEDVERGSEGEDEQRPAKQARHFGSGAALPGSPTALQGRRNSPVDADGGDGLDFFDPLEDDENDEQGCVLEDIRRLPEPNKGAQQEPEEEQVPQPPAAVSRIDHIRVAQQYIELILAATINNDKLNKSVKERLRNPPQVLADIDDPDTRLSLDIFMATTHASNDTYQAIRATLGESRAQGAGYSHLILFGQC</sequence>
<name>A0ABR2ZL46_9AGAR</name>
<dbReference type="Proteomes" id="UP001437256">
    <property type="component" value="Unassembled WGS sequence"/>
</dbReference>
<dbReference type="EMBL" id="JBBXMP010000125">
    <property type="protein sequence ID" value="KAL0061711.1"/>
    <property type="molecule type" value="Genomic_DNA"/>
</dbReference>
<organism evidence="2 3">
    <name type="scientific">Marasmius tenuissimus</name>
    <dbReference type="NCBI Taxonomy" id="585030"/>
    <lineage>
        <taxon>Eukaryota</taxon>
        <taxon>Fungi</taxon>
        <taxon>Dikarya</taxon>
        <taxon>Basidiomycota</taxon>
        <taxon>Agaricomycotina</taxon>
        <taxon>Agaricomycetes</taxon>
        <taxon>Agaricomycetidae</taxon>
        <taxon>Agaricales</taxon>
        <taxon>Marasmiineae</taxon>
        <taxon>Marasmiaceae</taxon>
        <taxon>Marasmius</taxon>
    </lineage>
</organism>
<keyword evidence="3" id="KW-1185">Reference proteome</keyword>
<comment type="caution">
    <text evidence="2">The sequence shown here is derived from an EMBL/GenBank/DDBJ whole genome shotgun (WGS) entry which is preliminary data.</text>
</comment>
<evidence type="ECO:0000256" key="1">
    <source>
        <dbReference type="SAM" id="MobiDB-lite"/>
    </source>
</evidence>
<evidence type="ECO:0000313" key="2">
    <source>
        <dbReference type="EMBL" id="KAL0061711.1"/>
    </source>
</evidence>
<proteinExistence type="predicted"/>
<reference evidence="2 3" key="1">
    <citation type="submission" date="2024-05" db="EMBL/GenBank/DDBJ databases">
        <title>A draft genome resource for the thread blight pathogen Marasmius tenuissimus strain MS-2.</title>
        <authorList>
            <person name="Yulfo-Soto G.E."/>
            <person name="Baruah I.K."/>
            <person name="Amoako-Attah I."/>
            <person name="Bukari Y."/>
            <person name="Meinhardt L.W."/>
            <person name="Bailey B.A."/>
            <person name="Cohen S.P."/>
        </authorList>
    </citation>
    <scope>NUCLEOTIDE SEQUENCE [LARGE SCALE GENOMIC DNA]</scope>
    <source>
        <strain evidence="2 3">MS-2</strain>
    </source>
</reference>